<dbReference type="InterPro" id="IPR050905">
    <property type="entry name" value="Plant_NBS-LRR"/>
</dbReference>
<dbReference type="InterPro" id="IPR032675">
    <property type="entry name" value="LRR_dom_sf"/>
</dbReference>
<dbReference type="PANTHER" id="PTHR33463:SF204">
    <property type="entry name" value="NB-ARC DOMAIN-CONTAINING PROTEIN"/>
    <property type="match status" value="1"/>
</dbReference>
<organism evidence="3 4">
    <name type="scientific">Salix purpurea</name>
    <name type="common">Purple osier willow</name>
    <dbReference type="NCBI Taxonomy" id="77065"/>
    <lineage>
        <taxon>Eukaryota</taxon>
        <taxon>Viridiplantae</taxon>
        <taxon>Streptophyta</taxon>
        <taxon>Embryophyta</taxon>
        <taxon>Tracheophyta</taxon>
        <taxon>Spermatophyta</taxon>
        <taxon>Magnoliopsida</taxon>
        <taxon>eudicotyledons</taxon>
        <taxon>Gunneridae</taxon>
        <taxon>Pentapetalae</taxon>
        <taxon>rosids</taxon>
        <taxon>fabids</taxon>
        <taxon>Malpighiales</taxon>
        <taxon>Salicaceae</taxon>
        <taxon>Saliceae</taxon>
        <taxon>Salix</taxon>
    </lineage>
</organism>
<accession>A0A9Q0VR77</accession>
<proteinExistence type="predicted"/>
<dbReference type="AlphaFoldDB" id="A0A9Q0VR77"/>
<protein>
    <submittedName>
        <fullName evidence="3">RESISTANCE PROTEIN RGA2 putative-RELATED</fullName>
    </submittedName>
</protein>
<name>A0A9Q0VR77_SALPP</name>
<feature type="domain" description="Disease resistance protein At4g27190-like leucine-rich repeats" evidence="2">
    <location>
        <begin position="211"/>
        <end position="330"/>
    </location>
</feature>
<dbReference type="Proteomes" id="UP001151532">
    <property type="component" value="Chromosome 16"/>
</dbReference>
<dbReference type="Gene3D" id="3.80.10.10">
    <property type="entry name" value="Ribonuclease Inhibitor"/>
    <property type="match status" value="2"/>
</dbReference>
<evidence type="ECO:0000259" key="2">
    <source>
        <dbReference type="Pfam" id="PF23247"/>
    </source>
</evidence>
<dbReference type="EMBL" id="JAPFFK010000007">
    <property type="protein sequence ID" value="KAJ6753530.1"/>
    <property type="molecule type" value="Genomic_DNA"/>
</dbReference>
<keyword evidence="1" id="KW-0611">Plant defense</keyword>
<reference evidence="3" key="1">
    <citation type="submission" date="2022-11" db="EMBL/GenBank/DDBJ databases">
        <authorList>
            <person name="Hyden B.L."/>
            <person name="Feng K."/>
            <person name="Yates T."/>
            <person name="Jawdy S."/>
            <person name="Smart L.B."/>
            <person name="Muchero W."/>
        </authorList>
    </citation>
    <scope>NUCLEOTIDE SEQUENCE</scope>
    <source>
        <tissue evidence="3">Shoot tip</tissue>
    </source>
</reference>
<comment type="caution">
    <text evidence="3">The sequence shown here is derived from an EMBL/GenBank/DDBJ whole genome shotgun (WGS) entry which is preliminary data.</text>
</comment>
<evidence type="ECO:0000313" key="3">
    <source>
        <dbReference type="EMBL" id="KAJ6753530.1"/>
    </source>
</evidence>
<keyword evidence="4" id="KW-1185">Reference proteome</keyword>
<dbReference type="Pfam" id="PF23247">
    <property type="entry name" value="LRR_RPS2"/>
    <property type="match status" value="3"/>
</dbReference>
<reference evidence="3" key="2">
    <citation type="journal article" date="2023" name="Int. J. Mol. Sci.">
        <title>De Novo Assembly and Annotation of 11 Diverse Shrub Willow (Salix) Genomes Reveals Novel Gene Organization in Sex-Linked Regions.</title>
        <authorList>
            <person name="Hyden B."/>
            <person name="Feng K."/>
            <person name="Yates T.B."/>
            <person name="Jawdy S."/>
            <person name="Cereghino C."/>
            <person name="Smart L.B."/>
            <person name="Muchero W."/>
        </authorList>
    </citation>
    <scope>NUCLEOTIDE SEQUENCE</scope>
    <source>
        <tissue evidence="3">Shoot tip</tissue>
    </source>
</reference>
<dbReference type="PANTHER" id="PTHR33463">
    <property type="entry name" value="NB-ARC DOMAIN-CONTAINING PROTEIN-RELATED"/>
    <property type="match status" value="1"/>
</dbReference>
<dbReference type="OrthoDB" id="845685at2759"/>
<dbReference type="InterPro" id="IPR057135">
    <property type="entry name" value="At4g27190-like_LRR"/>
</dbReference>
<evidence type="ECO:0000313" key="4">
    <source>
        <dbReference type="Proteomes" id="UP001151532"/>
    </source>
</evidence>
<feature type="domain" description="Disease resistance protein At4g27190-like leucine-rich repeats" evidence="2">
    <location>
        <begin position="38"/>
        <end position="81"/>
    </location>
</feature>
<feature type="domain" description="Disease resistance protein At4g27190-like leucine-rich repeats" evidence="2">
    <location>
        <begin position="132"/>
        <end position="195"/>
    </location>
</feature>
<evidence type="ECO:0000256" key="1">
    <source>
        <dbReference type="ARBA" id="ARBA00022821"/>
    </source>
</evidence>
<sequence length="348" mass="38848">MVASLVQLQSLYISDCEGLEQIIAKDNDDEKDQILSGSDLQSLCFPNLCQVEIYRCNKLRSLFPVAMASCLPKLQTLDVEYSSQLLGVFGQDDDASPVNVEKQMAHLQGHTNLREIHITDCKGAQDRRTGHELSLLSLEKLHLSFLPDMRCIWKGLVPSHLTTLEVTYCEKLTHVFTGSMVASLVQLQFLKIYGCSELEQIIAKDNDDEKDQILSGSDLQSLCFPNLLEIEIKRCSKLRNLFPVAMAAGLPKLQSLEVTKSSQLLGVFGKDDHASPVNVEKQMVFPNLSFLRLNKLPSIVCFSLGCDDFLFPRLGNPMVHECPKLTTKFARKTNGSTSAQSEVLLIRL</sequence>
<gene>
    <name evidence="3" type="ORF">OIU79_026373</name>
</gene>
<dbReference type="SUPFAM" id="SSF52047">
    <property type="entry name" value="RNI-like"/>
    <property type="match status" value="1"/>
</dbReference>